<proteinExistence type="predicted"/>
<dbReference type="SUPFAM" id="SSF54427">
    <property type="entry name" value="NTF2-like"/>
    <property type="match status" value="1"/>
</dbReference>
<dbReference type="Gene3D" id="3.10.450.230">
    <property type="entry name" value="VirB8 protein"/>
    <property type="match status" value="1"/>
</dbReference>
<feature type="domain" description="Bacterial virulence protein VirB8" evidence="6">
    <location>
        <begin position="44"/>
        <end position="251"/>
    </location>
</feature>
<dbReference type="InterPro" id="IPR007430">
    <property type="entry name" value="VirB8"/>
</dbReference>
<comment type="subcellular location">
    <subcellularLocation>
        <location evidence="1">Membrane</location>
        <topology evidence="1">Single-pass membrane protein</topology>
    </subcellularLocation>
</comment>
<evidence type="ECO:0000313" key="8">
    <source>
        <dbReference type="Proteomes" id="UP000189114"/>
    </source>
</evidence>
<evidence type="ECO:0000256" key="5">
    <source>
        <dbReference type="SAM" id="Phobius"/>
    </source>
</evidence>
<protein>
    <submittedName>
        <fullName evidence="7">Conjugal transfer protein TraG</fullName>
    </submittedName>
</protein>
<feature type="transmembrane region" description="Helical" evidence="5">
    <location>
        <begin position="59"/>
        <end position="81"/>
    </location>
</feature>
<keyword evidence="2 5" id="KW-0812">Transmembrane</keyword>
<keyword evidence="3 5" id="KW-1133">Transmembrane helix</keyword>
<dbReference type="CDD" id="cd16424">
    <property type="entry name" value="VirB8"/>
    <property type="match status" value="1"/>
</dbReference>
<dbReference type="AlphaFoldDB" id="A0A1V3KJQ0"/>
<organism evidence="7 8">
    <name type="scientific">Rodentibacter caecimuris</name>
    <dbReference type="NCBI Taxonomy" id="1796644"/>
    <lineage>
        <taxon>Bacteria</taxon>
        <taxon>Pseudomonadati</taxon>
        <taxon>Pseudomonadota</taxon>
        <taxon>Gammaproteobacteria</taxon>
        <taxon>Pasteurellales</taxon>
        <taxon>Pasteurellaceae</taxon>
        <taxon>Rodentibacter</taxon>
    </lineage>
</organism>
<comment type="caution">
    <text evidence="7">The sequence shown here is derived from an EMBL/GenBank/DDBJ whole genome shotgun (WGS) entry which is preliminary data.</text>
</comment>
<dbReference type="GO" id="GO:0030255">
    <property type="term" value="P:protein secretion by the type IV secretion system"/>
    <property type="evidence" value="ECO:0007669"/>
    <property type="project" value="InterPro"/>
</dbReference>
<name>A0A1V3KJQ0_9PAST</name>
<gene>
    <name evidence="7" type="ORF">BKG96_07530</name>
</gene>
<evidence type="ECO:0000313" key="7">
    <source>
        <dbReference type="EMBL" id="OOF77864.1"/>
    </source>
</evidence>
<dbReference type="GO" id="GO:0016020">
    <property type="term" value="C:membrane"/>
    <property type="evidence" value="ECO:0007669"/>
    <property type="project" value="UniProtKB-SubCell"/>
</dbReference>
<dbReference type="RefSeq" id="WP_077586974.1">
    <property type="nucleotide sequence ID" value="NZ_MLAE01000034.1"/>
</dbReference>
<evidence type="ECO:0000256" key="4">
    <source>
        <dbReference type="ARBA" id="ARBA00023136"/>
    </source>
</evidence>
<reference evidence="8" key="1">
    <citation type="submission" date="2016-10" db="EMBL/GenBank/DDBJ databases">
        <title>Rodentibacter gen. nov. and new species.</title>
        <authorList>
            <person name="Christensen H."/>
        </authorList>
    </citation>
    <scope>NUCLEOTIDE SEQUENCE [LARGE SCALE GENOMIC DNA]</scope>
    <source>
        <strain evidence="8">Ppn152</strain>
    </source>
</reference>
<evidence type="ECO:0000259" key="6">
    <source>
        <dbReference type="Pfam" id="PF04335"/>
    </source>
</evidence>
<evidence type="ECO:0000256" key="2">
    <source>
        <dbReference type="ARBA" id="ARBA00022692"/>
    </source>
</evidence>
<dbReference type="PIRSF" id="PIRSF003299">
    <property type="entry name" value="VirB8_PtlE"/>
    <property type="match status" value="1"/>
</dbReference>
<sequence length="257" mass="29255">MKWFNREKKKMLDDNVQALAETPKPTERKIINERAKEHFNQKQSFEKDRVSFYKTLSKISFGVGGIGALIGLAGVVAVAGLTPLKSTEPYVIRVDNNTGFTDIVKPISNSSQTTYGEELDKYWLSKFVIERESYDWQLVQNSYNAVELMTTPQVFNEYKAYITSKVSPVNLLKQNKKIKVRVLSISFINGVGQVRFSKQVLTASGDPDSVIPTTYWLASIPFDYKHEIKLEQQRLINPLGFQALSYRADPETNLSEK</sequence>
<dbReference type="Pfam" id="PF04335">
    <property type="entry name" value="VirB8"/>
    <property type="match status" value="1"/>
</dbReference>
<dbReference type="InterPro" id="IPR026264">
    <property type="entry name" value="VirB8/PtlE"/>
</dbReference>
<dbReference type="EMBL" id="MLAE01000034">
    <property type="protein sequence ID" value="OOF77864.1"/>
    <property type="molecule type" value="Genomic_DNA"/>
</dbReference>
<dbReference type="InterPro" id="IPR032710">
    <property type="entry name" value="NTF2-like_dom_sf"/>
</dbReference>
<dbReference type="Proteomes" id="UP000189114">
    <property type="component" value="Unassembled WGS sequence"/>
</dbReference>
<accession>A0A1V3KJQ0</accession>
<evidence type="ECO:0000256" key="3">
    <source>
        <dbReference type="ARBA" id="ARBA00022989"/>
    </source>
</evidence>
<evidence type="ECO:0000256" key="1">
    <source>
        <dbReference type="ARBA" id="ARBA00004167"/>
    </source>
</evidence>
<keyword evidence="4 5" id="KW-0472">Membrane</keyword>